<sequence>MRVALITGASSGIGLATARVFLDADIAVVGIARDPQKLAAMKRDLADRNAPIETFALDATDGEAPRRAVDLAMEKFGRLDHLVNNAGIGSPKPVHETDDATLDYFLDLMLRAPFRFCREALKVFGPEATIVNVSSTYSILGGLRGGAYSAAKGGINALTSHLACQYGSSGVRANVVAPGVIPTPMTFHRLEDEGFLRMNLDMTPSSRMGTVEDVAQAIFFLSSPASGWINGQVLAVDGGWSATKFLTEEALTAERKMTSPSWTHSGKPRPSEKEES</sequence>
<keyword evidence="2" id="KW-0560">Oxidoreductase</keyword>
<dbReference type="SUPFAM" id="SSF51735">
    <property type="entry name" value="NAD(P)-binding Rossmann-fold domains"/>
    <property type="match status" value="1"/>
</dbReference>
<name>A0ABS7VSF8_9HYPH</name>
<evidence type="ECO:0000256" key="1">
    <source>
        <dbReference type="ARBA" id="ARBA00006484"/>
    </source>
</evidence>
<reference evidence="4 5" key="1">
    <citation type="submission" date="2021-09" db="EMBL/GenBank/DDBJ databases">
        <title>The complete genome sequence of a new microorganism.</title>
        <authorList>
            <person name="Zi Z."/>
        </authorList>
    </citation>
    <scope>NUCLEOTIDE SEQUENCE [LARGE SCALE GENOMIC DNA]</scope>
    <source>
        <strain evidence="4 5">WGZ8</strain>
    </source>
</reference>
<dbReference type="RefSeq" id="WP_224315232.1">
    <property type="nucleotide sequence ID" value="NZ_JAIRBM010000018.1"/>
</dbReference>
<comment type="caution">
    <text evidence="4">The sequence shown here is derived from an EMBL/GenBank/DDBJ whole genome shotgun (WGS) entry which is preliminary data.</text>
</comment>
<keyword evidence="5" id="KW-1185">Reference proteome</keyword>
<dbReference type="PROSITE" id="PS00061">
    <property type="entry name" value="ADH_SHORT"/>
    <property type="match status" value="1"/>
</dbReference>
<accession>A0ABS7VSF8</accession>
<proteinExistence type="inferred from homology"/>
<dbReference type="CDD" id="cd05233">
    <property type="entry name" value="SDR_c"/>
    <property type="match status" value="1"/>
</dbReference>
<dbReference type="EMBL" id="JAIRBM010000018">
    <property type="protein sequence ID" value="MBZ6078484.1"/>
    <property type="molecule type" value="Genomic_DNA"/>
</dbReference>
<dbReference type="InterPro" id="IPR020904">
    <property type="entry name" value="Sc_DH/Rdtase_CS"/>
</dbReference>
<dbReference type="PANTHER" id="PTHR43477">
    <property type="entry name" value="DIHYDROANTICAPSIN 7-DEHYDROGENASE"/>
    <property type="match status" value="1"/>
</dbReference>
<dbReference type="PRINTS" id="PR00081">
    <property type="entry name" value="GDHRDH"/>
</dbReference>
<dbReference type="PANTHER" id="PTHR43477:SF1">
    <property type="entry name" value="DIHYDROANTICAPSIN 7-DEHYDROGENASE"/>
    <property type="match status" value="1"/>
</dbReference>
<dbReference type="InterPro" id="IPR051122">
    <property type="entry name" value="SDR_DHRS6-like"/>
</dbReference>
<gene>
    <name evidence="4" type="ORF">K9B37_19690</name>
</gene>
<dbReference type="Pfam" id="PF13561">
    <property type="entry name" value="adh_short_C2"/>
    <property type="match status" value="1"/>
</dbReference>
<evidence type="ECO:0000256" key="3">
    <source>
        <dbReference type="SAM" id="MobiDB-lite"/>
    </source>
</evidence>
<feature type="region of interest" description="Disordered" evidence="3">
    <location>
        <begin position="254"/>
        <end position="276"/>
    </location>
</feature>
<evidence type="ECO:0000256" key="2">
    <source>
        <dbReference type="ARBA" id="ARBA00023002"/>
    </source>
</evidence>
<evidence type="ECO:0000313" key="5">
    <source>
        <dbReference type="Proteomes" id="UP000704176"/>
    </source>
</evidence>
<dbReference type="InterPro" id="IPR002347">
    <property type="entry name" value="SDR_fam"/>
</dbReference>
<dbReference type="InterPro" id="IPR036291">
    <property type="entry name" value="NAD(P)-bd_dom_sf"/>
</dbReference>
<comment type="similarity">
    <text evidence="1">Belongs to the short-chain dehydrogenases/reductases (SDR) family.</text>
</comment>
<dbReference type="PRINTS" id="PR00080">
    <property type="entry name" value="SDRFAMILY"/>
</dbReference>
<dbReference type="Proteomes" id="UP000704176">
    <property type="component" value="Unassembled WGS sequence"/>
</dbReference>
<organism evidence="4 5">
    <name type="scientific">Microvirga puerhi</name>
    <dbReference type="NCBI Taxonomy" id="2876078"/>
    <lineage>
        <taxon>Bacteria</taxon>
        <taxon>Pseudomonadati</taxon>
        <taxon>Pseudomonadota</taxon>
        <taxon>Alphaproteobacteria</taxon>
        <taxon>Hyphomicrobiales</taxon>
        <taxon>Methylobacteriaceae</taxon>
        <taxon>Microvirga</taxon>
    </lineage>
</organism>
<dbReference type="Gene3D" id="3.40.50.720">
    <property type="entry name" value="NAD(P)-binding Rossmann-like Domain"/>
    <property type="match status" value="1"/>
</dbReference>
<evidence type="ECO:0000313" key="4">
    <source>
        <dbReference type="EMBL" id="MBZ6078484.1"/>
    </source>
</evidence>
<protein>
    <submittedName>
        <fullName evidence="4">SDR family oxidoreductase</fullName>
    </submittedName>
</protein>